<organism evidence="7 8">
    <name type="scientific">Haoranjiania flava</name>
    <dbReference type="NCBI Taxonomy" id="1856322"/>
    <lineage>
        <taxon>Bacteria</taxon>
        <taxon>Pseudomonadati</taxon>
        <taxon>Bacteroidota</taxon>
        <taxon>Chitinophagia</taxon>
        <taxon>Chitinophagales</taxon>
        <taxon>Chitinophagaceae</taxon>
        <taxon>Haoranjiania</taxon>
    </lineage>
</organism>
<protein>
    <submittedName>
        <fullName evidence="7">GtrA family protein</fullName>
    </submittedName>
</protein>
<keyword evidence="2 5" id="KW-0812">Transmembrane</keyword>
<dbReference type="GO" id="GO:0016020">
    <property type="term" value="C:membrane"/>
    <property type="evidence" value="ECO:0007669"/>
    <property type="project" value="UniProtKB-SubCell"/>
</dbReference>
<evidence type="ECO:0000313" key="8">
    <source>
        <dbReference type="Proteomes" id="UP001209317"/>
    </source>
</evidence>
<gene>
    <name evidence="7" type="ORF">OD355_06425</name>
</gene>
<dbReference type="AlphaFoldDB" id="A0AAE3IN41"/>
<keyword evidence="8" id="KW-1185">Reference proteome</keyword>
<accession>A0AAE3IN41</accession>
<evidence type="ECO:0000313" key="7">
    <source>
        <dbReference type="EMBL" id="MCU7694148.1"/>
    </source>
</evidence>
<dbReference type="RefSeq" id="WP_263037635.1">
    <property type="nucleotide sequence ID" value="NZ_JAOTPL010000006.1"/>
</dbReference>
<feature type="transmembrane region" description="Helical" evidence="5">
    <location>
        <begin position="121"/>
        <end position="144"/>
    </location>
</feature>
<dbReference type="Pfam" id="PF04138">
    <property type="entry name" value="GtrA_DPMS_TM"/>
    <property type="match status" value="1"/>
</dbReference>
<evidence type="ECO:0000259" key="6">
    <source>
        <dbReference type="Pfam" id="PF04138"/>
    </source>
</evidence>
<comment type="caution">
    <text evidence="7">The sequence shown here is derived from an EMBL/GenBank/DDBJ whole genome shotgun (WGS) entry which is preliminary data.</text>
</comment>
<sequence length="165" mass="19511">MDFFYPPFRRFLPLQLFRYAVCGGANMALGMLLYPLLYNFVFKQYAFVETSLWGINLAIKPENAALLCNFLVTLPLGFYLSMYVVFPGSHLRRRIQFIRYFIVAIINLALNYLLMKLFVRVFGWFPTPSYWTTVVIVVAFTYFVQRSFTFRQKKAELTPYEQPIE</sequence>
<feature type="transmembrane region" description="Helical" evidence="5">
    <location>
        <begin position="97"/>
        <end position="115"/>
    </location>
</feature>
<evidence type="ECO:0000256" key="5">
    <source>
        <dbReference type="SAM" id="Phobius"/>
    </source>
</evidence>
<dbReference type="Proteomes" id="UP001209317">
    <property type="component" value="Unassembled WGS sequence"/>
</dbReference>
<evidence type="ECO:0000256" key="3">
    <source>
        <dbReference type="ARBA" id="ARBA00022989"/>
    </source>
</evidence>
<feature type="transmembrane region" description="Helical" evidence="5">
    <location>
        <begin position="64"/>
        <end position="85"/>
    </location>
</feature>
<evidence type="ECO:0000256" key="2">
    <source>
        <dbReference type="ARBA" id="ARBA00022692"/>
    </source>
</evidence>
<reference evidence="7" key="1">
    <citation type="submission" date="2022-10" db="EMBL/GenBank/DDBJ databases">
        <authorList>
            <person name="Kim H.S."/>
            <person name="Kim J.-S."/>
            <person name="Suh M.K."/>
            <person name="Eom M.K."/>
            <person name="Lee J.-S."/>
        </authorList>
    </citation>
    <scope>NUCLEOTIDE SEQUENCE</scope>
    <source>
        <strain evidence="7">LIP-5</strain>
    </source>
</reference>
<evidence type="ECO:0000256" key="1">
    <source>
        <dbReference type="ARBA" id="ARBA00004141"/>
    </source>
</evidence>
<dbReference type="InterPro" id="IPR007267">
    <property type="entry name" value="GtrA_DPMS_TM"/>
</dbReference>
<feature type="transmembrane region" description="Helical" evidence="5">
    <location>
        <begin position="16"/>
        <end position="37"/>
    </location>
</feature>
<comment type="subcellular location">
    <subcellularLocation>
        <location evidence="1">Membrane</location>
        <topology evidence="1">Multi-pass membrane protein</topology>
    </subcellularLocation>
</comment>
<dbReference type="GO" id="GO:0000271">
    <property type="term" value="P:polysaccharide biosynthetic process"/>
    <property type="evidence" value="ECO:0007669"/>
    <property type="project" value="InterPro"/>
</dbReference>
<evidence type="ECO:0000256" key="4">
    <source>
        <dbReference type="ARBA" id="ARBA00023136"/>
    </source>
</evidence>
<dbReference type="EMBL" id="JAOTPL010000006">
    <property type="protein sequence ID" value="MCU7694148.1"/>
    <property type="molecule type" value="Genomic_DNA"/>
</dbReference>
<keyword evidence="4 5" id="KW-0472">Membrane</keyword>
<proteinExistence type="predicted"/>
<name>A0AAE3IN41_9BACT</name>
<feature type="domain" description="GtrA/DPMS transmembrane" evidence="6">
    <location>
        <begin position="18"/>
        <end position="150"/>
    </location>
</feature>
<keyword evidence="3 5" id="KW-1133">Transmembrane helix</keyword>